<evidence type="ECO:0000259" key="4">
    <source>
        <dbReference type="Pfam" id="PF08774"/>
    </source>
</evidence>
<keyword evidence="2" id="KW-0540">Nuclease</keyword>
<dbReference type="InterPro" id="IPR011856">
    <property type="entry name" value="tRNA_endonuc-like_dom_sf"/>
</dbReference>
<proteinExistence type="predicted"/>
<dbReference type="EMBL" id="LR798352">
    <property type="protein sequence ID" value="CAB5226021.1"/>
    <property type="molecule type" value="Genomic_DNA"/>
</dbReference>
<evidence type="ECO:0000256" key="1">
    <source>
        <dbReference type="ARBA" id="ARBA00001946"/>
    </source>
</evidence>
<evidence type="ECO:0000313" key="5">
    <source>
        <dbReference type="EMBL" id="CAB5226021.1"/>
    </source>
</evidence>
<dbReference type="GO" id="GO:0004518">
    <property type="term" value="F:nuclease activity"/>
    <property type="evidence" value="ECO:0007669"/>
    <property type="project" value="UniProtKB-KW"/>
</dbReference>
<reference evidence="5" key="1">
    <citation type="submission" date="2020-05" db="EMBL/GenBank/DDBJ databases">
        <authorList>
            <person name="Chiriac C."/>
            <person name="Salcher M."/>
            <person name="Ghai R."/>
            <person name="Kavagutti S V."/>
        </authorList>
    </citation>
    <scope>NUCLEOTIDE SEQUENCE</scope>
</reference>
<evidence type="ECO:0000256" key="2">
    <source>
        <dbReference type="ARBA" id="ARBA00022722"/>
    </source>
</evidence>
<keyword evidence="3" id="KW-0378">Hydrolase</keyword>
<gene>
    <name evidence="5" type="ORF">UFOVP753_31</name>
</gene>
<evidence type="ECO:0000256" key="3">
    <source>
        <dbReference type="ARBA" id="ARBA00022801"/>
    </source>
</evidence>
<dbReference type="GO" id="GO:0003676">
    <property type="term" value="F:nucleic acid binding"/>
    <property type="evidence" value="ECO:0007669"/>
    <property type="project" value="InterPro"/>
</dbReference>
<dbReference type="InterPro" id="IPR014883">
    <property type="entry name" value="VRR_NUC"/>
</dbReference>
<dbReference type="GO" id="GO:0016788">
    <property type="term" value="F:hydrolase activity, acting on ester bonds"/>
    <property type="evidence" value="ECO:0007669"/>
    <property type="project" value="InterPro"/>
</dbReference>
<sequence>MATYKTASELTKMMIDYLGGRGMEVWRNNNLAVKGRAFIGRKGVPDIIGYDRKHGQFVACEIKKLGDRISPEQFTFLTQLGLAGGASMLCSQTSDETIKLEIFKDGETKIWRWDESKKEFWP</sequence>
<comment type="cofactor">
    <cofactor evidence="1">
        <name>Mg(2+)</name>
        <dbReference type="ChEBI" id="CHEBI:18420"/>
    </cofactor>
</comment>
<protein>
    <submittedName>
        <fullName evidence="5">VRR-NUC domain containing protein</fullName>
    </submittedName>
</protein>
<dbReference type="Gene3D" id="3.40.1350.10">
    <property type="match status" value="1"/>
</dbReference>
<dbReference type="Pfam" id="PF08774">
    <property type="entry name" value="VRR_NUC"/>
    <property type="match status" value="1"/>
</dbReference>
<organism evidence="5">
    <name type="scientific">uncultured Caudovirales phage</name>
    <dbReference type="NCBI Taxonomy" id="2100421"/>
    <lineage>
        <taxon>Viruses</taxon>
        <taxon>Duplodnaviria</taxon>
        <taxon>Heunggongvirae</taxon>
        <taxon>Uroviricota</taxon>
        <taxon>Caudoviricetes</taxon>
        <taxon>Peduoviridae</taxon>
        <taxon>Maltschvirus</taxon>
        <taxon>Maltschvirus maltsch</taxon>
    </lineage>
</organism>
<name>A0A6J7XDU0_9CAUD</name>
<feature type="domain" description="VRR-NUC" evidence="4">
    <location>
        <begin position="40"/>
        <end position="90"/>
    </location>
</feature>
<accession>A0A6J7XDU0</accession>